<sequence>MIREIDLSDNHKALELLMLQQHSYRIEAQLIGFKDIPPLFDSPHSLKESGELFFGCYDRERLTGAISIKQAPKELTICRMMVHPEYFRRGIASRLLTFIEGLVFPGTPIKVSTGTNNEPAFRLYRKFGYEPFQVLEISPGITLTVFYKRI</sequence>
<gene>
    <name evidence="2" type="ORF">G9U52_37250</name>
</gene>
<dbReference type="EMBL" id="JAAOIW010000032">
    <property type="protein sequence ID" value="NHN35354.1"/>
    <property type="molecule type" value="Genomic_DNA"/>
</dbReference>
<dbReference type="Pfam" id="PF00583">
    <property type="entry name" value="Acetyltransf_1"/>
    <property type="match status" value="1"/>
</dbReference>
<evidence type="ECO:0000313" key="3">
    <source>
        <dbReference type="Proteomes" id="UP001165962"/>
    </source>
</evidence>
<reference evidence="2" key="1">
    <citation type="submission" date="2020-03" db="EMBL/GenBank/DDBJ databases">
        <title>Draft sequencing of Paenibacilllus sp. S3N08.</title>
        <authorList>
            <person name="Kim D.-U."/>
        </authorList>
    </citation>
    <scope>NUCLEOTIDE SEQUENCE</scope>
    <source>
        <strain evidence="2">S3N08</strain>
    </source>
</reference>
<feature type="domain" description="N-acetyltransferase" evidence="1">
    <location>
        <begin position="1"/>
        <end position="150"/>
    </location>
</feature>
<dbReference type="RefSeq" id="WP_166158035.1">
    <property type="nucleotide sequence ID" value="NZ_JAAOIW010000032.1"/>
</dbReference>
<accession>A0ABX0JFV7</accession>
<evidence type="ECO:0000259" key="1">
    <source>
        <dbReference type="PROSITE" id="PS51186"/>
    </source>
</evidence>
<evidence type="ECO:0000313" key="2">
    <source>
        <dbReference type="EMBL" id="NHN35354.1"/>
    </source>
</evidence>
<dbReference type="CDD" id="cd04301">
    <property type="entry name" value="NAT_SF"/>
    <property type="match status" value="1"/>
</dbReference>
<dbReference type="InterPro" id="IPR016181">
    <property type="entry name" value="Acyl_CoA_acyltransferase"/>
</dbReference>
<keyword evidence="3" id="KW-1185">Reference proteome</keyword>
<organism evidence="2 3">
    <name type="scientific">Paenibacillus agricola</name>
    <dbReference type="NCBI Taxonomy" id="2716264"/>
    <lineage>
        <taxon>Bacteria</taxon>
        <taxon>Bacillati</taxon>
        <taxon>Bacillota</taxon>
        <taxon>Bacilli</taxon>
        <taxon>Bacillales</taxon>
        <taxon>Paenibacillaceae</taxon>
        <taxon>Paenibacillus</taxon>
    </lineage>
</organism>
<proteinExistence type="predicted"/>
<dbReference type="InterPro" id="IPR000182">
    <property type="entry name" value="GNAT_dom"/>
</dbReference>
<protein>
    <submittedName>
        <fullName evidence="2">GNAT family N-acetyltransferase</fullName>
    </submittedName>
</protein>
<dbReference type="PROSITE" id="PS51186">
    <property type="entry name" value="GNAT"/>
    <property type="match status" value="1"/>
</dbReference>
<comment type="caution">
    <text evidence="2">The sequence shown here is derived from an EMBL/GenBank/DDBJ whole genome shotgun (WGS) entry which is preliminary data.</text>
</comment>
<dbReference type="SUPFAM" id="SSF55729">
    <property type="entry name" value="Acyl-CoA N-acyltransferases (Nat)"/>
    <property type="match status" value="1"/>
</dbReference>
<dbReference type="Gene3D" id="3.40.630.30">
    <property type="match status" value="1"/>
</dbReference>
<dbReference type="Proteomes" id="UP001165962">
    <property type="component" value="Unassembled WGS sequence"/>
</dbReference>
<name>A0ABX0JFV7_9BACL</name>